<comment type="caution">
    <text evidence="1">The sequence shown here is derived from an EMBL/GenBank/DDBJ whole genome shotgun (WGS) entry which is preliminary data.</text>
</comment>
<evidence type="ECO:0000313" key="2">
    <source>
        <dbReference type="Proteomes" id="UP001433071"/>
    </source>
</evidence>
<keyword evidence="2" id="KW-1185">Reference proteome</keyword>
<accession>A0ABV1YXY2</accession>
<protein>
    <submittedName>
        <fullName evidence="1">DUF6074 family protein</fullName>
    </submittedName>
</protein>
<dbReference type="InterPro" id="IPR045720">
    <property type="entry name" value="DUF6074"/>
</dbReference>
<proteinExistence type="predicted"/>
<evidence type="ECO:0000313" key="1">
    <source>
        <dbReference type="EMBL" id="MER9404426.1"/>
    </source>
</evidence>
<sequence>MLVREVAARLGRLHGDTANSFWKATARELLDKAIAAGSDAASAANDVRRFFAAVQDEMHFKANDAAPGQRQTRTRL</sequence>
<dbReference type="Proteomes" id="UP001433071">
    <property type="component" value="Unassembled WGS sequence"/>
</dbReference>
<gene>
    <name evidence="1" type="ORF">NKI36_10230</name>
</gene>
<dbReference type="EMBL" id="JAMYQB010000006">
    <property type="protein sequence ID" value="MER9404426.1"/>
    <property type="molecule type" value="Genomic_DNA"/>
</dbReference>
<name>A0ABV1YXY2_9HYPH</name>
<organism evidence="1 2">
    <name type="scientific">Mesorhizobium caraganae</name>
    <dbReference type="NCBI Taxonomy" id="483206"/>
    <lineage>
        <taxon>Bacteria</taxon>
        <taxon>Pseudomonadati</taxon>
        <taxon>Pseudomonadota</taxon>
        <taxon>Alphaproteobacteria</taxon>
        <taxon>Hyphomicrobiales</taxon>
        <taxon>Phyllobacteriaceae</taxon>
        <taxon>Mesorhizobium</taxon>
    </lineage>
</organism>
<dbReference type="Pfam" id="PF19551">
    <property type="entry name" value="DUF6074"/>
    <property type="match status" value="1"/>
</dbReference>
<dbReference type="RefSeq" id="WP_352557575.1">
    <property type="nucleotide sequence ID" value="NZ_JAMYQB010000006.1"/>
</dbReference>
<reference evidence="1 2" key="1">
    <citation type="journal article" date="2024" name="Proc. Natl. Acad. Sci. U.S.A.">
        <title>The evolutionary genomics of adaptation to stress in wild rhizobium bacteria.</title>
        <authorList>
            <person name="Kehlet-Delgado H."/>
            <person name="Montoya A.P."/>
            <person name="Jensen K.T."/>
            <person name="Wendlandt C.E."/>
            <person name="Dexheimer C."/>
            <person name="Roberts M."/>
            <person name="Torres Martinez L."/>
            <person name="Friesen M.L."/>
            <person name="Griffitts J.S."/>
            <person name="Porter S.S."/>
        </authorList>
    </citation>
    <scope>NUCLEOTIDE SEQUENCE [LARGE SCALE GENOMIC DNA]</scope>
    <source>
        <strain evidence="1 2">M0641</strain>
    </source>
</reference>